<dbReference type="InterPro" id="IPR011032">
    <property type="entry name" value="GroES-like_sf"/>
</dbReference>
<comment type="caution">
    <text evidence="9">The sequence shown here is derived from an EMBL/GenBank/DDBJ whole genome shotgun (WGS) entry which is preliminary data.</text>
</comment>
<dbReference type="OrthoDB" id="9785812at2"/>
<keyword evidence="6" id="KW-0862">Zinc</keyword>
<dbReference type="AlphaFoldDB" id="A0A2S6G1P8"/>
<dbReference type="Gene3D" id="3.90.180.10">
    <property type="entry name" value="Medium-chain alcohol dehydrogenases, catalytic domain"/>
    <property type="match status" value="1"/>
</dbReference>
<evidence type="ECO:0000256" key="2">
    <source>
        <dbReference type="ARBA" id="ARBA00011881"/>
    </source>
</evidence>
<reference evidence="8 11" key="1">
    <citation type="submission" date="2018-02" db="EMBL/GenBank/DDBJ databases">
        <title>Deep subsurface shale carbon reservoir microbial communities from Ohio and West Virginia, USA.</title>
        <authorList>
            <person name="Wrighton K."/>
        </authorList>
    </citation>
    <scope>NUCLEOTIDE SEQUENCE [LARGE SCALE GENOMIC DNA]</scope>
    <source>
        <strain evidence="8 11">UTICA-S1B6</strain>
    </source>
</reference>
<dbReference type="InterPro" id="IPR051603">
    <property type="entry name" value="Zinc-ADH_QOR/CCCR"/>
</dbReference>
<sequence>MKAVGYRESLPIENPDALQNVEMERPVAKGRDLLVRVKAIGMNPVDFKVRQRAEPEPGQIKVLGWDAVGEVVATGEGASLFKEGDTVFYAGDVTRQGSNAEYQVVDERLVGRKPASLSDADAAALPLTTITAWEMLFDHLQLERQLAGSITPSDDVVLVIGAAGGVGSILVQLIKQLTGAKVLATASRPESKAWVESLGADFVLNHREPLQPQIETLVSAGKIGSVTHVASLNATDQYFDDYVAVLRPFGKIAMIDDPASLDVMKIKPKSLSLHIEFMFARSMHQADDMQVQHDLLNEVSRLVDQGFIRTTAGKHLGAINAENLRAAHAELESGTAVGKIVLEGFA</sequence>
<comment type="similarity">
    <text evidence="6">Belongs to the zinc-containing alcohol dehydrogenase family. Quinone oxidoreductase subfamily.</text>
</comment>
<dbReference type="SUPFAM" id="SSF51735">
    <property type="entry name" value="NAD(P)-binding Rossmann-fold domains"/>
    <property type="match status" value="1"/>
</dbReference>
<accession>A0A2S6G1P8</accession>
<dbReference type="Proteomes" id="UP000239648">
    <property type="component" value="Unassembled WGS sequence"/>
</dbReference>
<gene>
    <name evidence="9" type="ORF">B0H24_10702</name>
    <name evidence="8" type="ORF">BY455_1682</name>
</gene>
<evidence type="ECO:0000313" key="9">
    <source>
        <dbReference type="EMBL" id="PPK50494.1"/>
    </source>
</evidence>
<keyword evidence="5" id="KW-0694">RNA-binding</keyword>
<dbReference type="Pfam" id="PF13602">
    <property type="entry name" value="ADH_zinc_N_2"/>
    <property type="match status" value="1"/>
</dbReference>
<dbReference type="Gene3D" id="3.40.50.720">
    <property type="entry name" value="NAD(P)-binding Rossmann-like Domain"/>
    <property type="match status" value="1"/>
</dbReference>
<dbReference type="GO" id="GO:0005737">
    <property type="term" value="C:cytoplasm"/>
    <property type="evidence" value="ECO:0007669"/>
    <property type="project" value="UniProtKB-SubCell"/>
</dbReference>
<name>A0A2S6G1P8_9GAMM</name>
<feature type="domain" description="Enoyl reductase (ER)" evidence="7">
    <location>
        <begin position="13"/>
        <end position="342"/>
    </location>
</feature>
<evidence type="ECO:0000259" key="7">
    <source>
        <dbReference type="SMART" id="SM00829"/>
    </source>
</evidence>
<dbReference type="SUPFAM" id="SSF50129">
    <property type="entry name" value="GroES-like"/>
    <property type="match status" value="1"/>
</dbReference>
<dbReference type="PANTHER" id="PTHR44154:SF1">
    <property type="entry name" value="QUINONE OXIDOREDUCTASE"/>
    <property type="match status" value="1"/>
</dbReference>
<comment type="subunit">
    <text evidence="2">Homotetramer.</text>
</comment>
<dbReference type="EMBL" id="PTIT01000068">
    <property type="protein sequence ID" value="PPK48877.1"/>
    <property type="molecule type" value="Genomic_DNA"/>
</dbReference>
<evidence type="ECO:0000313" key="8">
    <source>
        <dbReference type="EMBL" id="PPK48877.1"/>
    </source>
</evidence>
<keyword evidence="4" id="KW-0521">NADP</keyword>
<dbReference type="InterPro" id="IPR014182">
    <property type="entry name" value="ADH_Zn_typ-1"/>
</dbReference>
<evidence type="ECO:0000256" key="1">
    <source>
        <dbReference type="ARBA" id="ARBA00004496"/>
    </source>
</evidence>
<comment type="subcellular location">
    <subcellularLocation>
        <location evidence="1">Cytoplasm</location>
    </subcellularLocation>
</comment>
<dbReference type="Pfam" id="PF08240">
    <property type="entry name" value="ADH_N"/>
    <property type="match status" value="1"/>
</dbReference>
<evidence type="ECO:0000256" key="5">
    <source>
        <dbReference type="ARBA" id="ARBA00022884"/>
    </source>
</evidence>
<evidence type="ECO:0000256" key="3">
    <source>
        <dbReference type="ARBA" id="ARBA00022490"/>
    </source>
</evidence>
<evidence type="ECO:0000256" key="6">
    <source>
        <dbReference type="RuleBase" id="RU364000"/>
    </source>
</evidence>
<dbReference type="Proteomes" id="UP000239446">
    <property type="component" value="Unassembled WGS sequence"/>
</dbReference>
<dbReference type="GO" id="GO:0016491">
    <property type="term" value="F:oxidoreductase activity"/>
    <property type="evidence" value="ECO:0007669"/>
    <property type="project" value="UniProtKB-KW"/>
</dbReference>
<dbReference type="PROSITE" id="PS01162">
    <property type="entry name" value="QOR_ZETA_CRYSTAL"/>
    <property type="match status" value="1"/>
</dbReference>
<keyword evidence="6" id="KW-0479">Metal-binding</keyword>
<protein>
    <recommendedName>
        <fullName evidence="6">Zinc-type alcohol dehydrogenase-like protein</fullName>
    </recommendedName>
</protein>
<proteinExistence type="inferred from homology"/>
<evidence type="ECO:0000313" key="11">
    <source>
        <dbReference type="Proteomes" id="UP000239648"/>
    </source>
</evidence>
<keyword evidence="3" id="KW-0963">Cytoplasm</keyword>
<dbReference type="InterPro" id="IPR002364">
    <property type="entry name" value="Quin_OxRdtase/zeta-crystal_CS"/>
</dbReference>
<evidence type="ECO:0000256" key="4">
    <source>
        <dbReference type="ARBA" id="ARBA00022857"/>
    </source>
</evidence>
<keyword evidence="6" id="KW-0560">Oxidoreductase</keyword>
<dbReference type="InterPro" id="IPR013154">
    <property type="entry name" value="ADH-like_N"/>
</dbReference>
<dbReference type="EMBL" id="PTIU01000070">
    <property type="protein sequence ID" value="PPK50494.1"/>
    <property type="molecule type" value="Genomic_DNA"/>
</dbReference>
<dbReference type="CDD" id="cd08252">
    <property type="entry name" value="AL_MDR"/>
    <property type="match status" value="1"/>
</dbReference>
<dbReference type="GO" id="GO:0008270">
    <property type="term" value="F:zinc ion binding"/>
    <property type="evidence" value="ECO:0007669"/>
    <property type="project" value="InterPro"/>
</dbReference>
<dbReference type="PANTHER" id="PTHR44154">
    <property type="entry name" value="QUINONE OXIDOREDUCTASE"/>
    <property type="match status" value="1"/>
</dbReference>
<reference evidence="9 10" key="2">
    <citation type="submission" date="2018-02" db="EMBL/GenBank/DDBJ databases">
        <title>Subsurface microbial communities from deep shales in Ohio and West Virginia, USA.</title>
        <authorList>
            <person name="Wrighton K."/>
        </authorList>
    </citation>
    <scope>NUCLEOTIDE SEQUENCE [LARGE SCALE GENOMIC DNA]</scope>
    <source>
        <strain evidence="9 10">UTICA-S1B9</strain>
    </source>
</reference>
<dbReference type="InterPro" id="IPR020843">
    <property type="entry name" value="ER"/>
</dbReference>
<dbReference type="GO" id="GO:0003723">
    <property type="term" value="F:RNA binding"/>
    <property type="evidence" value="ECO:0007669"/>
    <property type="project" value="UniProtKB-KW"/>
</dbReference>
<dbReference type="SMART" id="SM00829">
    <property type="entry name" value="PKS_ER"/>
    <property type="match status" value="1"/>
</dbReference>
<dbReference type="InterPro" id="IPR036291">
    <property type="entry name" value="NAD(P)-bd_dom_sf"/>
</dbReference>
<keyword evidence="11" id="KW-1185">Reference proteome</keyword>
<organism evidence="9 10">
    <name type="scientific">Marinobacter persicus</name>
    <dbReference type="NCBI Taxonomy" id="930118"/>
    <lineage>
        <taxon>Bacteria</taxon>
        <taxon>Pseudomonadati</taxon>
        <taxon>Pseudomonadota</taxon>
        <taxon>Gammaproteobacteria</taxon>
        <taxon>Pseudomonadales</taxon>
        <taxon>Marinobacteraceae</taxon>
        <taxon>Marinobacter</taxon>
    </lineage>
</organism>
<dbReference type="NCBIfam" id="TIGR02817">
    <property type="entry name" value="adh_fam_1"/>
    <property type="match status" value="1"/>
</dbReference>
<dbReference type="RefSeq" id="WP_008172298.1">
    <property type="nucleotide sequence ID" value="NZ_PTIT01000068.1"/>
</dbReference>
<evidence type="ECO:0000313" key="10">
    <source>
        <dbReference type="Proteomes" id="UP000239446"/>
    </source>
</evidence>